<dbReference type="InterPro" id="IPR005135">
    <property type="entry name" value="Endo/exonuclease/phosphatase"/>
</dbReference>
<dbReference type="Proteomes" id="UP000323917">
    <property type="component" value="Chromosome"/>
</dbReference>
<dbReference type="EMBL" id="CP042913">
    <property type="protein sequence ID" value="QEG34036.1"/>
    <property type="molecule type" value="Genomic_DNA"/>
</dbReference>
<accession>A0A5B9QAV1</accession>
<dbReference type="PANTHER" id="PTHR42834:SF1">
    <property type="entry name" value="ENDONUCLEASE_EXONUCLEASE_PHOSPHATASE FAMILY PROTEIN (AFU_ORTHOLOGUE AFUA_3G09210)"/>
    <property type="match status" value="1"/>
</dbReference>
<evidence type="ECO:0000313" key="3">
    <source>
        <dbReference type="EMBL" id="QEG34036.1"/>
    </source>
</evidence>
<dbReference type="KEGG" id="bgok:Pr1d_13080"/>
<dbReference type="SUPFAM" id="SSF56219">
    <property type="entry name" value="DNase I-like"/>
    <property type="match status" value="1"/>
</dbReference>
<sequence precursor="true">MLRYVATILLMMSLVPTALHARPPIDPDEGIKHISWDDAGDAIGQTVFVSGKIVRVGSAGRINFLNFDNERPPGFVGIVFGENLERFPGDLKELYENKLVEMRGLISTYNGNPQMVIARSDQIRVLDALPKTEGVEKKPVTTWSADPNEIVVATFNVLNLFDEVDDPYHADEGTRTKPRDELERLAATIHKVNADVIALQEVENRGYLERFNKVFLSDMGYENVVHFEGNDGRGIDVCLLSRAPIGEVTSRRHLTFKGPDGVERQFNRDVPAITVLPPGGEPLEVWIVHLKSKASGADSSEPIRLAEASMLRKLLDEKLEKDPNARIILTGDFNDTIDSTSLLTILGSGPTAMWPTPTKDTPDSILDPDQEGWEPIDFILCSPAMAKSYVEGSSQKMRAPAEMDGSDHDPVFARFKLK</sequence>
<protein>
    <submittedName>
        <fullName evidence="3">Endonuclease/Exonuclease/phosphatase family protein</fullName>
    </submittedName>
</protein>
<dbReference type="GO" id="GO:0004519">
    <property type="term" value="F:endonuclease activity"/>
    <property type="evidence" value="ECO:0007669"/>
    <property type="project" value="UniProtKB-KW"/>
</dbReference>
<reference evidence="3 4" key="1">
    <citation type="submission" date="2019-08" db="EMBL/GenBank/DDBJ databases">
        <title>Deep-cultivation of Planctomycetes and their phenomic and genomic characterization uncovers novel biology.</title>
        <authorList>
            <person name="Wiegand S."/>
            <person name="Jogler M."/>
            <person name="Boedeker C."/>
            <person name="Pinto D."/>
            <person name="Vollmers J."/>
            <person name="Rivas-Marin E."/>
            <person name="Kohn T."/>
            <person name="Peeters S.H."/>
            <person name="Heuer A."/>
            <person name="Rast P."/>
            <person name="Oberbeckmann S."/>
            <person name="Bunk B."/>
            <person name="Jeske O."/>
            <person name="Meyerdierks A."/>
            <person name="Storesund J.E."/>
            <person name="Kallscheuer N."/>
            <person name="Luecker S."/>
            <person name="Lage O.M."/>
            <person name="Pohl T."/>
            <person name="Merkel B.J."/>
            <person name="Hornburger P."/>
            <person name="Mueller R.-W."/>
            <person name="Bruemmer F."/>
            <person name="Labrenz M."/>
            <person name="Spormann A.M."/>
            <person name="Op den Camp H."/>
            <person name="Overmann J."/>
            <person name="Amann R."/>
            <person name="Jetten M.S.M."/>
            <person name="Mascher T."/>
            <person name="Medema M.H."/>
            <person name="Devos D.P."/>
            <person name="Kaster A.-K."/>
            <person name="Ovreas L."/>
            <person name="Rohde M."/>
            <person name="Galperin M.Y."/>
            <person name="Jogler C."/>
        </authorList>
    </citation>
    <scope>NUCLEOTIDE SEQUENCE [LARGE SCALE GENOMIC DNA]</scope>
    <source>
        <strain evidence="3 4">Pr1d</strain>
    </source>
</reference>
<dbReference type="OrthoDB" id="1398885at2"/>
<dbReference type="GO" id="GO:0004527">
    <property type="term" value="F:exonuclease activity"/>
    <property type="evidence" value="ECO:0007669"/>
    <property type="project" value="UniProtKB-KW"/>
</dbReference>
<keyword evidence="1" id="KW-0732">Signal</keyword>
<keyword evidence="3" id="KW-0255">Endonuclease</keyword>
<gene>
    <name evidence="3" type="ORF">Pr1d_13080</name>
</gene>
<proteinExistence type="predicted"/>
<keyword evidence="3" id="KW-0269">Exonuclease</keyword>
<feature type="signal peptide" evidence="1">
    <location>
        <begin position="1"/>
        <end position="21"/>
    </location>
</feature>
<dbReference type="Pfam" id="PF19580">
    <property type="entry name" value="Exo_endo_phos_3"/>
    <property type="match status" value="1"/>
</dbReference>
<dbReference type="InterPro" id="IPR036691">
    <property type="entry name" value="Endo/exonu/phosph_ase_sf"/>
</dbReference>
<evidence type="ECO:0000259" key="2">
    <source>
        <dbReference type="Pfam" id="PF19580"/>
    </source>
</evidence>
<feature type="domain" description="Endonuclease/exonuclease/phosphatase" evidence="2">
    <location>
        <begin position="152"/>
        <end position="347"/>
    </location>
</feature>
<feature type="chain" id="PRO_5022905669" evidence="1">
    <location>
        <begin position="22"/>
        <end position="418"/>
    </location>
</feature>
<evidence type="ECO:0000313" key="4">
    <source>
        <dbReference type="Proteomes" id="UP000323917"/>
    </source>
</evidence>
<dbReference type="PANTHER" id="PTHR42834">
    <property type="entry name" value="ENDONUCLEASE/EXONUCLEASE/PHOSPHATASE FAMILY PROTEIN (AFU_ORTHOLOGUE AFUA_3G09210)"/>
    <property type="match status" value="1"/>
</dbReference>
<keyword evidence="3" id="KW-0378">Hydrolase</keyword>
<organism evidence="3 4">
    <name type="scientific">Bythopirellula goksoeyrii</name>
    <dbReference type="NCBI Taxonomy" id="1400387"/>
    <lineage>
        <taxon>Bacteria</taxon>
        <taxon>Pseudomonadati</taxon>
        <taxon>Planctomycetota</taxon>
        <taxon>Planctomycetia</taxon>
        <taxon>Pirellulales</taxon>
        <taxon>Lacipirellulaceae</taxon>
        <taxon>Bythopirellula</taxon>
    </lineage>
</organism>
<evidence type="ECO:0000256" key="1">
    <source>
        <dbReference type="SAM" id="SignalP"/>
    </source>
</evidence>
<dbReference type="Gene3D" id="3.60.10.10">
    <property type="entry name" value="Endonuclease/exonuclease/phosphatase"/>
    <property type="match status" value="1"/>
</dbReference>
<dbReference type="RefSeq" id="WP_148072732.1">
    <property type="nucleotide sequence ID" value="NZ_CP042913.1"/>
</dbReference>
<name>A0A5B9QAV1_9BACT</name>
<keyword evidence="3" id="KW-0540">Nuclease</keyword>
<dbReference type="AlphaFoldDB" id="A0A5B9QAV1"/>
<keyword evidence="4" id="KW-1185">Reference proteome</keyword>